<organism evidence="1 2">
    <name type="scientific">Catellatospora chokoriensis</name>
    <dbReference type="NCBI Taxonomy" id="310353"/>
    <lineage>
        <taxon>Bacteria</taxon>
        <taxon>Bacillati</taxon>
        <taxon>Actinomycetota</taxon>
        <taxon>Actinomycetes</taxon>
        <taxon>Micromonosporales</taxon>
        <taxon>Micromonosporaceae</taxon>
        <taxon>Catellatospora</taxon>
    </lineage>
</organism>
<dbReference type="Pfam" id="PF13602">
    <property type="entry name" value="ADH_zinc_N_2"/>
    <property type="match status" value="1"/>
</dbReference>
<dbReference type="EMBL" id="BONG01000052">
    <property type="protein sequence ID" value="GIF92853.1"/>
    <property type="molecule type" value="Genomic_DNA"/>
</dbReference>
<evidence type="ECO:0000313" key="2">
    <source>
        <dbReference type="Proteomes" id="UP000619293"/>
    </source>
</evidence>
<gene>
    <name evidence="1" type="ORF">Cch02nite_62970</name>
</gene>
<protein>
    <recommendedName>
        <fullName evidence="3">Zinc-binding dehydrogenase</fullName>
    </recommendedName>
</protein>
<dbReference type="RefSeq" id="WP_191841397.1">
    <property type="nucleotide sequence ID" value="NZ_BAAALB010000019.1"/>
</dbReference>
<sequence length="86" mass="9008">MVAVSFDIDRVVAALGYVAASAVHGSRRVRFFSGNPRRADLDRLAALVARGAVRPVVDRVFPLAAIAGAHQALEDGGVRGKIVVSV</sequence>
<comment type="caution">
    <text evidence="1">The sequence shown here is derived from an EMBL/GenBank/DDBJ whole genome shotgun (WGS) entry which is preliminary data.</text>
</comment>
<name>A0A8J3KA10_9ACTN</name>
<proteinExistence type="predicted"/>
<reference evidence="1 2" key="1">
    <citation type="submission" date="2021-01" db="EMBL/GenBank/DDBJ databases">
        <title>Whole genome shotgun sequence of Catellatospora chokoriensis NBRC 107358.</title>
        <authorList>
            <person name="Komaki H."/>
            <person name="Tamura T."/>
        </authorList>
    </citation>
    <scope>NUCLEOTIDE SEQUENCE [LARGE SCALE GENOMIC DNA]</scope>
    <source>
        <strain evidence="1 2">NBRC 107358</strain>
    </source>
</reference>
<keyword evidence="2" id="KW-1185">Reference proteome</keyword>
<evidence type="ECO:0000313" key="1">
    <source>
        <dbReference type="EMBL" id="GIF92853.1"/>
    </source>
</evidence>
<dbReference type="Proteomes" id="UP000619293">
    <property type="component" value="Unassembled WGS sequence"/>
</dbReference>
<accession>A0A8J3KA10</accession>
<dbReference type="AlphaFoldDB" id="A0A8J3KA10"/>
<dbReference type="Gene3D" id="3.90.180.10">
    <property type="entry name" value="Medium-chain alcohol dehydrogenases, catalytic domain"/>
    <property type="match status" value="1"/>
</dbReference>
<dbReference type="Gene3D" id="3.40.50.720">
    <property type="entry name" value="NAD(P)-binding Rossmann-like Domain"/>
    <property type="match status" value="1"/>
</dbReference>
<evidence type="ECO:0008006" key="3">
    <source>
        <dbReference type="Google" id="ProtNLM"/>
    </source>
</evidence>